<dbReference type="AlphaFoldDB" id="A0A5B8UX33"/>
<dbReference type="InterPro" id="IPR012042">
    <property type="entry name" value="NeuTTM/CthTTM-like"/>
</dbReference>
<dbReference type="PANTHER" id="PTHR40114">
    <property type="entry name" value="SLR0698 PROTEIN"/>
    <property type="match status" value="1"/>
</dbReference>
<dbReference type="KEGG" id="mgin:FRZ54_13800"/>
<gene>
    <name evidence="3" type="ORF">FRZ54_13800</name>
</gene>
<dbReference type="PIRSF" id="PIRSF016487">
    <property type="entry name" value="CYTH_UCP016487"/>
    <property type="match status" value="1"/>
</dbReference>
<dbReference type="OrthoDB" id="9805588at2"/>
<evidence type="ECO:0000313" key="3">
    <source>
        <dbReference type="EMBL" id="QEC63604.1"/>
    </source>
</evidence>
<dbReference type="CDD" id="cd07891">
    <property type="entry name" value="CYTH-like_CthTTM-like_1"/>
    <property type="match status" value="1"/>
</dbReference>
<feature type="domain" description="CYTH" evidence="2">
    <location>
        <begin position="2"/>
        <end position="151"/>
    </location>
</feature>
<keyword evidence="4" id="KW-1185">Reference proteome</keyword>
<dbReference type="EMBL" id="CP042436">
    <property type="protein sequence ID" value="QEC63604.1"/>
    <property type="molecule type" value="Genomic_DNA"/>
</dbReference>
<name>A0A5B8UX33_9SPHI</name>
<evidence type="ECO:0000256" key="1">
    <source>
        <dbReference type="PIRSR" id="PIRSR016487-1"/>
    </source>
</evidence>
<proteinExistence type="predicted"/>
<dbReference type="PROSITE" id="PS51707">
    <property type="entry name" value="CYTH"/>
    <property type="match status" value="1"/>
</dbReference>
<dbReference type="Gene3D" id="2.40.320.10">
    <property type="entry name" value="Hypothetical Protein Pfu-838710-001"/>
    <property type="match status" value="1"/>
</dbReference>
<sequence length="157" mass="18230">MGVEIERKFLVDHDKWEKVSKPEGTHYRQGYIVADSGRTVRIRVSERKAFLNLKSKSGSSHMSRSEYEYEIPLDEGLEILEKFTTNGTEKIRYNIHFAGKLWEVDVFSGDNAGLIVAEIELESEDEQFERPEWVTIEVTDDGRYTNAALSKHPFKDW</sequence>
<dbReference type="InterPro" id="IPR033469">
    <property type="entry name" value="CYTH-like_dom_sf"/>
</dbReference>
<accession>A0A5B8UX33</accession>
<organism evidence="3 4">
    <name type="scientific">Mucilaginibacter ginsenosidivorans</name>
    <dbReference type="NCBI Taxonomy" id="398053"/>
    <lineage>
        <taxon>Bacteria</taxon>
        <taxon>Pseudomonadati</taxon>
        <taxon>Bacteroidota</taxon>
        <taxon>Sphingobacteriia</taxon>
        <taxon>Sphingobacteriales</taxon>
        <taxon>Sphingobacteriaceae</taxon>
        <taxon>Mucilaginibacter</taxon>
    </lineage>
</organism>
<evidence type="ECO:0000313" key="4">
    <source>
        <dbReference type="Proteomes" id="UP000321479"/>
    </source>
</evidence>
<dbReference type="Pfam" id="PF01928">
    <property type="entry name" value="CYTH"/>
    <property type="match status" value="1"/>
</dbReference>
<dbReference type="InterPro" id="IPR023577">
    <property type="entry name" value="CYTH_domain"/>
</dbReference>
<dbReference type="RefSeq" id="WP_147032179.1">
    <property type="nucleotide sequence ID" value="NZ_CP042436.1"/>
</dbReference>
<dbReference type="SMART" id="SM01118">
    <property type="entry name" value="CYTH"/>
    <property type="match status" value="1"/>
</dbReference>
<dbReference type="Proteomes" id="UP000321479">
    <property type="component" value="Chromosome"/>
</dbReference>
<evidence type="ECO:0000259" key="2">
    <source>
        <dbReference type="PROSITE" id="PS51707"/>
    </source>
</evidence>
<reference evidence="3 4" key="1">
    <citation type="journal article" date="2017" name="Curr. Microbiol.">
        <title>Mucilaginibacter ginsenosidivorans sp. nov., Isolated from Soil of Ginseng Field.</title>
        <authorList>
            <person name="Kim M.M."/>
            <person name="Siddiqi M.Z."/>
            <person name="Im W.T."/>
        </authorList>
    </citation>
    <scope>NUCLEOTIDE SEQUENCE [LARGE SCALE GENOMIC DNA]</scope>
    <source>
        <strain evidence="3 4">Gsoil 3017</strain>
    </source>
</reference>
<dbReference type="SUPFAM" id="SSF55154">
    <property type="entry name" value="CYTH-like phosphatases"/>
    <property type="match status" value="1"/>
</dbReference>
<dbReference type="PANTHER" id="PTHR40114:SF1">
    <property type="entry name" value="SLR0698 PROTEIN"/>
    <property type="match status" value="1"/>
</dbReference>
<feature type="active site" description="Proton acceptor" evidence="1">
    <location>
        <position position="31"/>
    </location>
</feature>
<protein>
    <submittedName>
        <fullName evidence="3">CYTH domain-containing protein</fullName>
    </submittedName>
</protein>